<evidence type="ECO:0000313" key="3">
    <source>
        <dbReference type="Proteomes" id="UP000634136"/>
    </source>
</evidence>
<accession>A0A834SZ39</accession>
<feature type="region of interest" description="Disordered" evidence="1">
    <location>
        <begin position="90"/>
        <end position="115"/>
    </location>
</feature>
<keyword evidence="3" id="KW-1185">Reference proteome</keyword>
<feature type="region of interest" description="Disordered" evidence="1">
    <location>
        <begin position="128"/>
        <end position="155"/>
    </location>
</feature>
<dbReference type="PANTHER" id="PTHR46250">
    <property type="entry name" value="MYB/SANT-LIKE DNA-BINDING DOMAIN PROTEIN-RELATED"/>
    <property type="match status" value="1"/>
</dbReference>
<proteinExistence type="predicted"/>
<reference evidence="2" key="1">
    <citation type="submission" date="2020-09" db="EMBL/GenBank/DDBJ databases">
        <title>Genome-Enabled Discovery of Anthraquinone Biosynthesis in Senna tora.</title>
        <authorList>
            <person name="Kang S.-H."/>
            <person name="Pandey R.P."/>
            <person name="Lee C.-M."/>
            <person name="Sim J.-S."/>
            <person name="Jeong J.-T."/>
            <person name="Choi B.-S."/>
            <person name="Jung M."/>
            <person name="Ginzburg D."/>
            <person name="Zhao K."/>
            <person name="Won S.Y."/>
            <person name="Oh T.-J."/>
            <person name="Yu Y."/>
            <person name="Kim N.-H."/>
            <person name="Lee O.R."/>
            <person name="Lee T.-H."/>
            <person name="Bashyal P."/>
            <person name="Kim T.-S."/>
            <person name="Lee W.-H."/>
            <person name="Kawkins C."/>
            <person name="Kim C.-K."/>
            <person name="Kim J.S."/>
            <person name="Ahn B.O."/>
            <person name="Rhee S.Y."/>
            <person name="Sohng J.K."/>
        </authorList>
    </citation>
    <scope>NUCLEOTIDE SEQUENCE</scope>
    <source>
        <tissue evidence="2">Leaf</tissue>
    </source>
</reference>
<feature type="compositionally biased region" description="Acidic residues" evidence="1">
    <location>
        <begin position="101"/>
        <end position="111"/>
    </location>
</feature>
<dbReference type="OrthoDB" id="1746344at2759"/>
<name>A0A834SZ39_9FABA</name>
<gene>
    <name evidence="2" type="ORF">G2W53_032551</name>
</gene>
<feature type="compositionally biased region" description="Basic and acidic residues" evidence="1">
    <location>
        <begin position="90"/>
        <end position="100"/>
    </location>
</feature>
<evidence type="ECO:0000313" key="2">
    <source>
        <dbReference type="EMBL" id="KAF7811575.1"/>
    </source>
</evidence>
<dbReference type="PANTHER" id="PTHR46250:SF15">
    <property type="entry name" value="OS01G0523800 PROTEIN"/>
    <property type="match status" value="1"/>
</dbReference>
<organism evidence="2 3">
    <name type="scientific">Senna tora</name>
    <dbReference type="NCBI Taxonomy" id="362788"/>
    <lineage>
        <taxon>Eukaryota</taxon>
        <taxon>Viridiplantae</taxon>
        <taxon>Streptophyta</taxon>
        <taxon>Embryophyta</taxon>
        <taxon>Tracheophyta</taxon>
        <taxon>Spermatophyta</taxon>
        <taxon>Magnoliopsida</taxon>
        <taxon>eudicotyledons</taxon>
        <taxon>Gunneridae</taxon>
        <taxon>Pentapetalae</taxon>
        <taxon>rosids</taxon>
        <taxon>fabids</taxon>
        <taxon>Fabales</taxon>
        <taxon>Fabaceae</taxon>
        <taxon>Caesalpinioideae</taxon>
        <taxon>Cassia clade</taxon>
        <taxon>Senna</taxon>
    </lineage>
</organism>
<sequence length="306" mass="33903">MEEKLPSCGLRGNPHIQSRIKALRNNWMTVHDMVFGTNTSGFGWDDDRQIVVVERDVWDAYIKSHPDAKQYRYKPFPHLIDLTKVWGKDRATGGESRDAEDINDMPDEDLNGLEGLNNTEQNQTLLGHHSSNEQIQPLPTECEGASTSRKRKRKSPSIDVIDGFKEITVPFLHRLDKIADGMDRIACEKALDNKREALGEALSKVDGLTDDEFVRAHLRLASDPALLVAFSGLQDRHKLRWLQQIIGIPSHKSTPSSTWEAISGGTIGDGGPIIRSSPTNIVSSIVGCESTENHGILSTYSSGLPS</sequence>
<evidence type="ECO:0000256" key="1">
    <source>
        <dbReference type="SAM" id="MobiDB-lite"/>
    </source>
</evidence>
<dbReference type="AlphaFoldDB" id="A0A834SZ39"/>
<dbReference type="Proteomes" id="UP000634136">
    <property type="component" value="Unassembled WGS sequence"/>
</dbReference>
<dbReference type="EMBL" id="JAAIUW010000010">
    <property type="protein sequence ID" value="KAF7811575.1"/>
    <property type="molecule type" value="Genomic_DNA"/>
</dbReference>
<comment type="caution">
    <text evidence="2">The sequence shown here is derived from an EMBL/GenBank/DDBJ whole genome shotgun (WGS) entry which is preliminary data.</text>
</comment>
<protein>
    <submittedName>
        <fullName evidence="2">Putative myb/SANT-like domain-containing protein</fullName>
    </submittedName>
</protein>